<organism evidence="2 4">
    <name type="scientific">Gordonia amicalis</name>
    <dbReference type="NCBI Taxonomy" id="89053"/>
    <lineage>
        <taxon>Bacteria</taxon>
        <taxon>Bacillati</taxon>
        <taxon>Actinomycetota</taxon>
        <taxon>Actinomycetes</taxon>
        <taxon>Mycobacteriales</taxon>
        <taxon>Gordoniaceae</taxon>
        <taxon>Gordonia</taxon>
    </lineage>
</organism>
<evidence type="ECO:0000313" key="3">
    <source>
        <dbReference type="Proteomes" id="UP001185779"/>
    </source>
</evidence>
<dbReference type="AlphaFoldDB" id="A0AAE4R2V5"/>
<keyword evidence="3" id="KW-1185">Reference proteome</keyword>
<evidence type="ECO:0000313" key="4">
    <source>
        <dbReference type="Proteomes" id="UP001185922"/>
    </source>
</evidence>
<dbReference type="Proteomes" id="UP001185922">
    <property type="component" value="Unassembled WGS sequence"/>
</dbReference>
<dbReference type="Gene3D" id="3.90.180.10">
    <property type="entry name" value="Medium-chain alcohol dehydrogenases, catalytic domain"/>
    <property type="match status" value="1"/>
</dbReference>
<dbReference type="RefSeq" id="WP_024499632.1">
    <property type="nucleotide sequence ID" value="NZ_CP091855.1"/>
</dbReference>
<sequence length="72" mass="7957">MSTDRPAADGGLKWKKLLGVIMDDPGKIRMDERENPTIQQPTNAIIKIAATSVRGSDLWQYRGIEDVDGCRG</sequence>
<comment type="caution">
    <text evidence="2">The sequence shown here is derived from an EMBL/GenBank/DDBJ whole genome shotgun (WGS) entry which is preliminary data.</text>
</comment>
<dbReference type="EMBL" id="JAWLKI010000010">
    <property type="protein sequence ID" value="MDV6307747.1"/>
    <property type="molecule type" value="Genomic_DNA"/>
</dbReference>
<dbReference type="Proteomes" id="UP001185779">
    <property type="component" value="Unassembled WGS sequence"/>
</dbReference>
<dbReference type="SUPFAM" id="SSF50129">
    <property type="entry name" value="GroES-like"/>
    <property type="match status" value="1"/>
</dbReference>
<evidence type="ECO:0000313" key="2">
    <source>
        <dbReference type="EMBL" id="MDV6311391.1"/>
    </source>
</evidence>
<accession>A0AAE4R2V5</accession>
<protein>
    <submittedName>
        <fullName evidence="2">Uncharacterized protein</fullName>
    </submittedName>
</protein>
<dbReference type="GeneID" id="77169984"/>
<dbReference type="EMBL" id="JAWLKH010000004">
    <property type="protein sequence ID" value="MDV6311391.1"/>
    <property type="molecule type" value="Genomic_DNA"/>
</dbReference>
<name>A0AAE4R2V5_9ACTN</name>
<proteinExistence type="predicted"/>
<dbReference type="InterPro" id="IPR011032">
    <property type="entry name" value="GroES-like_sf"/>
</dbReference>
<reference evidence="2 3" key="1">
    <citation type="submission" date="2023-10" db="EMBL/GenBank/DDBJ databases">
        <title>Development of a sustainable strategy for remediation of hydrocarbon-contaminated territories based on the waste exchange concept.</title>
        <authorList>
            <person name="Krivoruchko A."/>
        </authorList>
    </citation>
    <scope>NUCLEOTIDE SEQUENCE</scope>
    <source>
        <strain evidence="1 3">IEGM 1266</strain>
        <strain evidence="2">IEGM 1279</strain>
    </source>
</reference>
<gene>
    <name evidence="1" type="ORF">R3P94_10535</name>
    <name evidence="2" type="ORF">R3Q15_05700</name>
</gene>
<evidence type="ECO:0000313" key="1">
    <source>
        <dbReference type="EMBL" id="MDV6307747.1"/>
    </source>
</evidence>